<sequence>MIKTTTKWVWKKHAEKEFDKIQNPFMIKTLKNMGLEGAYLKIIKALYDIPTDNLTLKQTLKKVGIEGSYLKIIKAVYERPTAYTSSMGKN</sequence>
<dbReference type="AlphaFoldDB" id="A0A485N029"/>
<evidence type="ECO:0000313" key="1">
    <source>
        <dbReference type="EMBL" id="VFV25316.1"/>
    </source>
</evidence>
<keyword evidence="1" id="KW-0548">Nucleotidyltransferase</keyword>
<dbReference type="GO" id="GO:0004519">
    <property type="term" value="F:endonuclease activity"/>
    <property type="evidence" value="ECO:0007669"/>
    <property type="project" value="UniProtKB-KW"/>
</dbReference>
<keyword evidence="1" id="KW-0378">Hydrolase</keyword>
<accession>A0A485N029</accession>
<dbReference type="PANTHER" id="PTHR19446">
    <property type="entry name" value="REVERSE TRANSCRIPTASES"/>
    <property type="match status" value="1"/>
</dbReference>
<keyword evidence="2" id="KW-1185">Reference proteome</keyword>
<evidence type="ECO:0000313" key="2">
    <source>
        <dbReference type="Proteomes" id="UP000386466"/>
    </source>
</evidence>
<organism evidence="1 2">
    <name type="scientific">Lynx pardinus</name>
    <name type="common">Iberian lynx</name>
    <name type="synonym">Felis pardina</name>
    <dbReference type="NCBI Taxonomy" id="191816"/>
    <lineage>
        <taxon>Eukaryota</taxon>
        <taxon>Metazoa</taxon>
        <taxon>Chordata</taxon>
        <taxon>Craniata</taxon>
        <taxon>Vertebrata</taxon>
        <taxon>Euteleostomi</taxon>
        <taxon>Mammalia</taxon>
        <taxon>Eutheria</taxon>
        <taxon>Laurasiatheria</taxon>
        <taxon>Carnivora</taxon>
        <taxon>Feliformia</taxon>
        <taxon>Felidae</taxon>
        <taxon>Felinae</taxon>
        <taxon>Lynx</taxon>
    </lineage>
</organism>
<dbReference type="GO" id="GO:0003964">
    <property type="term" value="F:RNA-directed DNA polymerase activity"/>
    <property type="evidence" value="ECO:0007669"/>
    <property type="project" value="UniProtKB-KW"/>
</dbReference>
<reference evidence="1 2" key="1">
    <citation type="submission" date="2019-01" db="EMBL/GenBank/DDBJ databases">
        <authorList>
            <person name="Alioto T."/>
            <person name="Alioto T."/>
        </authorList>
    </citation>
    <scope>NUCLEOTIDE SEQUENCE [LARGE SCALE GENOMIC DNA]</scope>
</reference>
<keyword evidence="1" id="KW-0255">Endonuclease</keyword>
<name>A0A485N029_LYNPA</name>
<dbReference type="EMBL" id="CAAGRJ010007516">
    <property type="protein sequence ID" value="VFV25316.1"/>
    <property type="molecule type" value="Genomic_DNA"/>
</dbReference>
<keyword evidence="1" id="KW-0808">Transferase</keyword>
<keyword evidence="1" id="KW-0540">Nuclease</keyword>
<protein>
    <submittedName>
        <fullName evidence="1">Endonuclease reverse transcriptase</fullName>
    </submittedName>
</protein>
<keyword evidence="1" id="KW-0695">RNA-directed DNA polymerase</keyword>
<gene>
    <name evidence="1" type="ORF">LYPA_23C013316</name>
</gene>
<proteinExistence type="predicted"/>
<dbReference type="Proteomes" id="UP000386466">
    <property type="component" value="Unassembled WGS sequence"/>
</dbReference>